<dbReference type="Pfam" id="PF11799">
    <property type="entry name" value="IMS_C"/>
    <property type="match status" value="1"/>
</dbReference>
<keyword evidence="3" id="KW-0479">Metal-binding</keyword>
<name>A0ABQ7GEY8_DUNSA</name>
<gene>
    <name evidence="9" type="ORF">DUNSADRAFT_10594</name>
</gene>
<feature type="compositionally biased region" description="Low complexity" evidence="7">
    <location>
        <begin position="564"/>
        <end position="577"/>
    </location>
</feature>
<dbReference type="InterPro" id="IPR017961">
    <property type="entry name" value="DNA_pol_Y-fam_little_finger"/>
</dbReference>
<organism evidence="9 10">
    <name type="scientific">Dunaliella salina</name>
    <name type="common">Green alga</name>
    <name type="synonym">Protococcus salinus</name>
    <dbReference type="NCBI Taxonomy" id="3046"/>
    <lineage>
        <taxon>Eukaryota</taxon>
        <taxon>Viridiplantae</taxon>
        <taxon>Chlorophyta</taxon>
        <taxon>core chlorophytes</taxon>
        <taxon>Chlorophyceae</taxon>
        <taxon>CS clade</taxon>
        <taxon>Chlamydomonadales</taxon>
        <taxon>Dunaliellaceae</taxon>
        <taxon>Dunaliella</taxon>
    </lineage>
</organism>
<reference evidence="9" key="1">
    <citation type="submission" date="2017-08" db="EMBL/GenBank/DDBJ databases">
        <authorList>
            <person name="Polle J.E."/>
            <person name="Barry K."/>
            <person name="Cushman J."/>
            <person name="Schmutz J."/>
            <person name="Tran D."/>
            <person name="Hathwaick L.T."/>
            <person name="Yim W.C."/>
            <person name="Jenkins J."/>
            <person name="Mckie-Krisberg Z.M."/>
            <person name="Prochnik S."/>
            <person name="Lindquist E."/>
            <person name="Dockter R.B."/>
            <person name="Adam C."/>
            <person name="Molina H."/>
            <person name="Bunkerborg J."/>
            <person name="Jin E."/>
            <person name="Buchheim M."/>
            <person name="Magnuson J."/>
        </authorList>
    </citation>
    <scope>NUCLEOTIDE SEQUENCE</scope>
    <source>
        <strain evidence="9">CCAP 19/18</strain>
    </source>
</reference>
<evidence type="ECO:0000313" key="10">
    <source>
        <dbReference type="Proteomes" id="UP000815325"/>
    </source>
</evidence>
<sequence length="621" mass="64002">MDLLRDLPLAKLRGCGGLFGQEVQEKLGITTAGELAAVPFARLERLWGTEKALWLQRLAHGVDSVDGGITPRMIPKSISCGKTFRGQNSLSSANLNAIRFWLGELGKEVEERAEEDKRTNRRIPQLLTVAFDFCLEEERDRVSRSCPLRRGCQAAVIADDAMALIKKWAADKPPCWTIHSMSIQVSNFQDAPKASITRFFGAAQAASPNAAARQAASSTAAQAASPTAAAAKAAPSTAAQTASPTATAAKAASSTAAQAASPTAAVAKAASPTAAAAKAASFTAAQAASPTAAAAKATPSTAAQATSPTAAAAKAAPSTAAQAASPPAAPAAASITRPFSAAQQPGSSTSAPLVSCIPEQASCATRVGAAPHGTHLHQAAPAGVQHAGSGCTDAVIPTAAGELQLKELLGTFLHQAGPAGGQHAGGGCTDAVPTDSRKLQLEQGHNLKQEVLTAGAHDQGTHRHHGFHPPPPHHLHPPEPQQQQQQQQQPQPGLPGAPSHPCIEEGNEQHHQQQQQRSSSPPSARPQQQGWKRIRGAEVDCQVLAELPPDLQAEIQSSLIVPASRGSSGSQYSGVSSKRGRGRGRGRATATDGGGGRGKAPSKDLLSFFRAAQPPRAHEQT</sequence>
<feature type="compositionally biased region" description="Basic residues" evidence="7">
    <location>
        <begin position="462"/>
        <end position="475"/>
    </location>
</feature>
<dbReference type="Proteomes" id="UP000815325">
    <property type="component" value="Unassembled WGS sequence"/>
</dbReference>
<comment type="subcellular location">
    <subcellularLocation>
        <location evidence="1">Nucleus</location>
    </subcellularLocation>
</comment>
<feature type="compositionally biased region" description="Low complexity" evidence="7">
    <location>
        <begin position="512"/>
        <end position="529"/>
    </location>
</feature>
<evidence type="ECO:0000313" key="9">
    <source>
        <dbReference type="EMBL" id="KAF5833180.1"/>
    </source>
</evidence>
<evidence type="ECO:0000256" key="1">
    <source>
        <dbReference type="ARBA" id="ARBA00004123"/>
    </source>
</evidence>
<feature type="region of interest" description="Disordered" evidence="7">
    <location>
        <begin position="558"/>
        <end position="621"/>
    </location>
</feature>
<proteinExistence type="predicted"/>
<dbReference type="InterPro" id="IPR052230">
    <property type="entry name" value="DNA_polymerase_eta"/>
</dbReference>
<dbReference type="PANTHER" id="PTHR45873:SF1">
    <property type="entry name" value="DNA POLYMERASE ETA"/>
    <property type="match status" value="1"/>
</dbReference>
<dbReference type="Gene3D" id="1.10.150.20">
    <property type="entry name" value="5' to 3' exonuclease, C-terminal subdomain"/>
    <property type="match status" value="1"/>
</dbReference>
<keyword evidence="6" id="KW-0539">Nucleus</keyword>
<feature type="compositionally biased region" description="Low complexity" evidence="7">
    <location>
        <begin position="481"/>
        <end position="491"/>
    </location>
</feature>
<evidence type="ECO:0000256" key="2">
    <source>
        <dbReference type="ARBA" id="ARBA00022679"/>
    </source>
</evidence>
<dbReference type="InterPro" id="IPR036775">
    <property type="entry name" value="DNA_pol_Y-fam_lit_finger_sf"/>
</dbReference>
<evidence type="ECO:0000256" key="5">
    <source>
        <dbReference type="ARBA" id="ARBA00023204"/>
    </source>
</evidence>
<evidence type="ECO:0000256" key="4">
    <source>
        <dbReference type="ARBA" id="ARBA00022763"/>
    </source>
</evidence>
<dbReference type="SUPFAM" id="SSF56672">
    <property type="entry name" value="DNA/RNA polymerases"/>
    <property type="match status" value="1"/>
</dbReference>
<evidence type="ECO:0000256" key="7">
    <source>
        <dbReference type="SAM" id="MobiDB-lite"/>
    </source>
</evidence>
<feature type="domain" description="DNA polymerase Y-family little finger" evidence="8">
    <location>
        <begin position="75"/>
        <end position="194"/>
    </location>
</feature>
<evidence type="ECO:0000256" key="3">
    <source>
        <dbReference type="ARBA" id="ARBA00022723"/>
    </source>
</evidence>
<keyword evidence="10" id="KW-1185">Reference proteome</keyword>
<dbReference type="Pfam" id="PF21704">
    <property type="entry name" value="POLH-Rev1_HhH"/>
    <property type="match status" value="1"/>
</dbReference>
<dbReference type="InterPro" id="IPR043502">
    <property type="entry name" value="DNA/RNA_pol_sf"/>
</dbReference>
<keyword evidence="5" id="KW-0234">DNA repair</keyword>
<keyword evidence="4" id="KW-0227">DNA damage</keyword>
<evidence type="ECO:0000259" key="8">
    <source>
        <dbReference type="Pfam" id="PF11799"/>
    </source>
</evidence>
<dbReference type="PANTHER" id="PTHR45873">
    <property type="entry name" value="DNA POLYMERASE ETA"/>
    <property type="match status" value="1"/>
</dbReference>
<protein>
    <recommendedName>
        <fullName evidence="8">DNA polymerase Y-family little finger domain-containing protein</fullName>
    </recommendedName>
</protein>
<dbReference type="SUPFAM" id="SSF100879">
    <property type="entry name" value="Lesion bypass DNA polymerase (Y-family), little finger domain"/>
    <property type="match status" value="1"/>
</dbReference>
<accession>A0ABQ7GEY8</accession>
<keyword evidence="2" id="KW-0808">Transferase</keyword>
<dbReference type="EMBL" id="MU069825">
    <property type="protein sequence ID" value="KAF5833180.1"/>
    <property type="molecule type" value="Genomic_DNA"/>
</dbReference>
<comment type="caution">
    <text evidence="9">The sequence shown here is derived from an EMBL/GenBank/DDBJ whole genome shotgun (WGS) entry which is preliminary data.</text>
</comment>
<evidence type="ECO:0000256" key="6">
    <source>
        <dbReference type="ARBA" id="ARBA00023242"/>
    </source>
</evidence>
<feature type="region of interest" description="Disordered" evidence="7">
    <location>
        <begin position="458"/>
        <end position="532"/>
    </location>
</feature>
<dbReference type="Gene3D" id="3.30.1490.100">
    <property type="entry name" value="DNA polymerase, Y-family, little finger domain"/>
    <property type="match status" value="1"/>
</dbReference>